<feature type="domain" description="Resolvase/invertase-type recombinase catalytic" evidence="6">
    <location>
        <begin position="5"/>
        <end position="152"/>
    </location>
</feature>
<keyword evidence="2" id="KW-0238">DNA-binding</keyword>
<protein>
    <submittedName>
        <fullName evidence="8">Transposase</fullName>
    </submittedName>
</protein>
<evidence type="ECO:0000313" key="8">
    <source>
        <dbReference type="EMBL" id="KFB72611.1"/>
    </source>
</evidence>
<dbReference type="CDD" id="cd00338">
    <property type="entry name" value="Ser_Recombinase"/>
    <property type="match status" value="1"/>
</dbReference>
<dbReference type="InterPro" id="IPR006119">
    <property type="entry name" value="Resolv_N"/>
</dbReference>
<dbReference type="PROSITE" id="PS51737">
    <property type="entry name" value="RECOMBINASE_DNA_BIND"/>
    <property type="match status" value="1"/>
</dbReference>
<evidence type="ECO:0000256" key="4">
    <source>
        <dbReference type="PIRSR" id="PIRSR606118-50"/>
    </source>
</evidence>
<dbReference type="InterPro" id="IPR038109">
    <property type="entry name" value="DNA_bind_recomb_sf"/>
</dbReference>
<dbReference type="PROSITE" id="PS51736">
    <property type="entry name" value="RECOMBINASES_3"/>
    <property type="match status" value="1"/>
</dbReference>
<dbReference type="Pfam" id="PF13408">
    <property type="entry name" value="Zn_ribbon_recom"/>
    <property type="match status" value="1"/>
</dbReference>
<keyword evidence="3" id="KW-0233">DNA recombination</keyword>
<dbReference type="InterPro" id="IPR006118">
    <property type="entry name" value="Recombinase_CS"/>
</dbReference>
<dbReference type="Proteomes" id="UP000020077">
    <property type="component" value="Unassembled WGS sequence"/>
</dbReference>
<evidence type="ECO:0000256" key="2">
    <source>
        <dbReference type="ARBA" id="ARBA00023125"/>
    </source>
</evidence>
<dbReference type="SMART" id="SM00857">
    <property type="entry name" value="Resolvase"/>
    <property type="match status" value="1"/>
</dbReference>
<dbReference type="Gene3D" id="3.90.1750.20">
    <property type="entry name" value="Putative Large Serine Recombinase, Chain B, Domain 2"/>
    <property type="match status" value="1"/>
</dbReference>
<dbReference type="PANTHER" id="PTHR30461:SF23">
    <property type="entry name" value="DNA RECOMBINASE-RELATED"/>
    <property type="match status" value="1"/>
</dbReference>
<dbReference type="PANTHER" id="PTHR30461">
    <property type="entry name" value="DNA-INVERTASE FROM LAMBDOID PROPHAGE"/>
    <property type="match status" value="1"/>
</dbReference>
<feature type="domain" description="Recombinase" evidence="7">
    <location>
        <begin position="161"/>
        <end position="306"/>
    </location>
</feature>
<proteinExistence type="predicted"/>
<evidence type="ECO:0000256" key="5">
    <source>
        <dbReference type="PROSITE-ProRule" id="PRU10137"/>
    </source>
</evidence>
<name>A0A080LVH6_9PROT</name>
<dbReference type="InterPro" id="IPR050639">
    <property type="entry name" value="SSR_resolvase"/>
</dbReference>
<dbReference type="SUPFAM" id="SSF53041">
    <property type="entry name" value="Resolvase-like"/>
    <property type="match status" value="1"/>
</dbReference>
<reference evidence="8 9" key="1">
    <citation type="submission" date="2014-02" db="EMBL/GenBank/DDBJ databases">
        <title>Expanding our view of genomic diversity in Candidatus Accumulibacter clades.</title>
        <authorList>
            <person name="Skennerton C.T."/>
            <person name="Barr J.J."/>
            <person name="Slater F.R."/>
            <person name="Bond P.L."/>
            <person name="Tyson G.W."/>
        </authorList>
    </citation>
    <scope>NUCLEOTIDE SEQUENCE [LARGE SCALE GENOMIC DNA]</scope>
    <source>
        <strain evidence="9">BA-91</strain>
    </source>
</reference>
<dbReference type="GO" id="GO:0015074">
    <property type="term" value="P:DNA integration"/>
    <property type="evidence" value="ECO:0007669"/>
    <property type="project" value="UniProtKB-KW"/>
</dbReference>
<dbReference type="InterPro" id="IPR011109">
    <property type="entry name" value="DNA_bind_recombinase_dom"/>
</dbReference>
<feature type="active site" description="O-(5'-phospho-DNA)-serine intermediate" evidence="4 5">
    <location>
        <position position="13"/>
    </location>
</feature>
<evidence type="ECO:0000259" key="7">
    <source>
        <dbReference type="PROSITE" id="PS51737"/>
    </source>
</evidence>
<comment type="caution">
    <text evidence="8">The sequence shown here is derived from an EMBL/GenBank/DDBJ whole genome shotgun (WGS) entry which is preliminary data.</text>
</comment>
<evidence type="ECO:0000256" key="1">
    <source>
        <dbReference type="ARBA" id="ARBA00022908"/>
    </source>
</evidence>
<dbReference type="EMBL" id="JDVG02000365">
    <property type="protein sequence ID" value="KFB72611.1"/>
    <property type="molecule type" value="Genomic_DNA"/>
</dbReference>
<evidence type="ECO:0000313" key="9">
    <source>
        <dbReference type="Proteomes" id="UP000020077"/>
    </source>
</evidence>
<sequence>MTALAVALYARVSSAQQAQAQTIDSQLAALRERIAHEGGLLCPEHEFIDAGYSGSTLIRPALERLRDAVAAGEIERVYVHSPDRLARKYAYQVMLVDEFQRAGVELVLCNRQLGESPEDALLLQMQGMIAEYERAQMLERSRRGKRHKAQQGSVNVLGGAPYGYHYVTCGEAGGEARYEINEEQAQVVRQIFAWIGRERLSIGEVQRRLTTAAILTPTGKSRWDRTTIWGLLKNPAYKGQAAFGKTRAGELRPRLREQRGRALQPRRARSSYDQPPEHWLSIPVPALVDEALFATVQAQLEENRRRTRSSHRGAKYLLQGLLVCSGCGYAFYGKPISACARKHRPREYAYYRCVGSDAYRFGGQRLCDNKQVRTDRLEQAVWNEVCRLLAEPVRLADEYQRRLDAVQAPPGEADAALVDQQIAKLRQGIARLIDGYAEGYLDQAEAEPRIRRFKERLQGLEAQAEQRRAQAQQHVNLQLVIGRLEEFGTKVKTGLEQLDWAGRRELIRTLVKRVEIGQDSVNVVFRVDETAFPPGNNPVMQHCGGRALAGVGQRGAG</sequence>
<evidence type="ECO:0000256" key="3">
    <source>
        <dbReference type="ARBA" id="ARBA00023172"/>
    </source>
</evidence>
<accession>A0A080LVH6</accession>
<dbReference type="GO" id="GO:0000150">
    <property type="term" value="F:DNA strand exchange activity"/>
    <property type="evidence" value="ECO:0007669"/>
    <property type="project" value="InterPro"/>
</dbReference>
<organism evidence="8 9">
    <name type="scientific">Candidatus Accumulibacter phosphatis</name>
    <dbReference type="NCBI Taxonomy" id="327160"/>
    <lineage>
        <taxon>Bacteria</taxon>
        <taxon>Pseudomonadati</taxon>
        <taxon>Pseudomonadota</taxon>
        <taxon>Betaproteobacteria</taxon>
        <taxon>Candidatus Accumulibacter</taxon>
    </lineage>
</organism>
<dbReference type="Pfam" id="PF07508">
    <property type="entry name" value="Recombinase"/>
    <property type="match status" value="1"/>
</dbReference>
<dbReference type="AlphaFoldDB" id="A0A080LVH6"/>
<dbReference type="InterPro" id="IPR036162">
    <property type="entry name" value="Resolvase-like_N_sf"/>
</dbReference>
<dbReference type="Gene3D" id="3.40.50.1390">
    <property type="entry name" value="Resolvase, N-terminal catalytic domain"/>
    <property type="match status" value="1"/>
</dbReference>
<keyword evidence="1" id="KW-0229">DNA integration</keyword>
<dbReference type="PROSITE" id="PS00397">
    <property type="entry name" value="RECOMBINASES_1"/>
    <property type="match status" value="1"/>
</dbReference>
<gene>
    <name evidence="8" type="ORF">AW09_002208</name>
</gene>
<evidence type="ECO:0000259" key="6">
    <source>
        <dbReference type="PROSITE" id="PS51736"/>
    </source>
</evidence>
<dbReference type="GO" id="GO:0003677">
    <property type="term" value="F:DNA binding"/>
    <property type="evidence" value="ECO:0007669"/>
    <property type="project" value="UniProtKB-KW"/>
</dbReference>
<dbReference type="InterPro" id="IPR025827">
    <property type="entry name" value="Zn_ribbon_recom_dom"/>
</dbReference>
<dbReference type="Pfam" id="PF00239">
    <property type="entry name" value="Resolvase"/>
    <property type="match status" value="1"/>
</dbReference>